<organism evidence="2 3">
    <name type="scientific">Neomicrococcus lactis</name>
    <dbReference type="NCBI Taxonomy" id="732241"/>
    <lineage>
        <taxon>Bacteria</taxon>
        <taxon>Bacillati</taxon>
        <taxon>Actinomycetota</taxon>
        <taxon>Actinomycetes</taxon>
        <taxon>Micrococcales</taxon>
        <taxon>Micrococcaceae</taxon>
        <taxon>Neomicrococcus</taxon>
    </lineage>
</organism>
<protein>
    <submittedName>
        <fullName evidence="2">Uncharacterized membrane protein HdeD (DUF308 family)</fullName>
    </submittedName>
</protein>
<evidence type="ECO:0000256" key="1">
    <source>
        <dbReference type="SAM" id="Phobius"/>
    </source>
</evidence>
<feature type="transmembrane region" description="Helical" evidence="1">
    <location>
        <begin position="65"/>
        <end position="86"/>
    </location>
</feature>
<dbReference type="Proteomes" id="UP000523863">
    <property type="component" value="Unassembled WGS sequence"/>
</dbReference>
<feature type="transmembrane region" description="Helical" evidence="1">
    <location>
        <begin position="40"/>
        <end position="59"/>
    </location>
</feature>
<evidence type="ECO:0000313" key="2">
    <source>
        <dbReference type="EMBL" id="MBB5597032.1"/>
    </source>
</evidence>
<accession>A0A7W8Y8U3</accession>
<keyword evidence="1" id="KW-0472">Membrane</keyword>
<keyword evidence="1" id="KW-1133">Transmembrane helix</keyword>
<gene>
    <name evidence="2" type="ORF">BKA12_000112</name>
</gene>
<dbReference type="EMBL" id="JACHBL010000001">
    <property type="protein sequence ID" value="MBB5597032.1"/>
    <property type="molecule type" value="Genomic_DNA"/>
</dbReference>
<reference evidence="2 3" key="1">
    <citation type="submission" date="2020-08" db="EMBL/GenBank/DDBJ databases">
        <title>Sequencing the genomes of 1000 actinobacteria strains.</title>
        <authorList>
            <person name="Klenk H.-P."/>
        </authorList>
    </citation>
    <scope>NUCLEOTIDE SEQUENCE [LARGE SCALE GENOMIC DNA]</scope>
    <source>
        <strain evidence="2 3">DSM 23694</strain>
    </source>
</reference>
<proteinExistence type="predicted"/>
<dbReference type="RefSeq" id="WP_183639858.1">
    <property type="nucleotide sequence ID" value="NZ_JACHBL010000001.1"/>
</dbReference>
<dbReference type="AlphaFoldDB" id="A0A7W8Y8U3"/>
<keyword evidence="1" id="KW-0812">Transmembrane</keyword>
<name>A0A7W8Y8U3_9MICC</name>
<sequence>MSTQPSTPDEPVENFFDPEEQLSPSAPAVAHRHPFPTATLVLGLVAIVVAVLVLGANLLNWTFDPAIVGVSLLAGAGFLMIIGGILTHRQSDGKA</sequence>
<evidence type="ECO:0000313" key="3">
    <source>
        <dbReference type="Proteomes" id="UP000523863"/>
    </source>
</evidence>
<keyword evidence="3" id="KW-1185">Reference proteome</keyword>
<comment type="caution">
    <text evidence="2">The sequence shown here is derived from an EMBL/GenBank/DDBJ whole genome shotgun (WGS) entry which is preliminary data.</text>
</comment>